<evidence type="ECO:0000313" key="1">
    <source>
        <dbReference type="EMBL" id="VAW21547.1"/>
    </source>
</evidence>
<sequence>MNSEIFMDMSVVDDPGVKSILGKIFSEWHKRKRWDDFPPEIRRAHRHILREFLRTGHPPLRASLAALPVPDVNAVLADLCSRDLVVLKEDGEIDGAYPFSGKSTRHTIFINGNMIAAMCAIDALGSGAMAGQDCAVNSSCPVCKETIRIEIIKNGLAISDVRPKTAFVWAGVSPTDGGCAADTQCQSVLMFCSKDHLAQWRQQHGQNFPGVSLSMAQALQAGAAIFRPFLKP</sequence>
<reference evidence="1" key="1">
    <citation type="submission" date="2018-06" db="EMBL/GenBank/DDBJ databases">
        <authorList>
            <person name="Zhirakovskaya E."/>
        </authorList>
    </citation>
    <scope>NUCLEOTIDE SEQUENCE</scope>
</reference>
<dbReference type="Pfam" id="PF03243">
    <property type="entry name" value="MerB"/>
    <property type="match status" value="1"/>
</dbReference>
<dbReference type="InterPro" id="IPR004927">
    <property type="entry name" value="MerB"/>
</dbReference>
<dbReference type="EMBL" id="UOEO01000173">
    <property type="protein sequence ID" value="VAW21547.1"/>
    <property type="molecule type" value="Genomic_DNA"/>
</dbReference>
<dbReference type="Gene3D" id="3.30.450.410">
    <property type="match status" value="1"/>
</dbReference>
<dbReference type="GO" id="GO:0018836">
    <property type="term" value="F:alkylmercury lyase activity"/>
    <property type="evidence" value="ECO:0007669"/>
    <property type="project" value="InterPro"/>
</dbReference>
<protein>
    <recommendedName>
        <fullName evidence="2">Alkylmercury lyase</fullName>
    </recommendedName>
</protein>
<dbReference type="AlphaFoldDB" id="A0A3B0U7S8"/>
<accession>A0A3B0U7S8</accession>
<dbReference type="SUPFAM" id="SSF160387">
    <property type="entry name" value="NosL/MerB-like"/>
    <property type="match status" value="1"/>
</dbReference>
<gene>
    <name evidence="1" type="ORF">MNBD_ALPHA12-174</name>
</gene>
<name>A0A3B0U7S8_9ZZZZ</name>
<organism evidence="1">
    <name type="scientific">hydrothermal vent metagenome</name>
    <dbReference type="NCBI Taxonomy" id="652676"/>
    <lineage>
        <taxon>unclassified sequences</taxon>
        <taxon>metagenomes</taxon>
        <taxon>ecological metagenomes</taxon>
    </lineage>
</organism>
<proteinExistence type="predicted"/>
<dbReference type="InterPro" id="IPR053717">
    <property type="entry name" value="MerB_lyase_sf"/>
</dbReference>
<evidence type="ECO:0008006" key="2">
    <source>
        <dbReference type="Google" id="ProtNLM"/>
    </source>
</evidence>